<organism evidence="5 6">
    <name type="scientific">Lachnellula hyalina</name>
    <dbReference type="NCBI Taxonomy" id="1316788"/>
    <lineage>
        <taxon>Eukaryota</taxon>
        <taxon>Fungi</taxon>
        <taxon>Dikarya</taxon>
        <taxon>Ascomycota</taxon>
        <taxon>Pezizomycotina</taxon>
        <taxon>Leotiomycetes</taxon>
        <taxon>Helotiales</taxon>
        <taxon>Lachnaceae</taxon>
        <taxon>Lachnellula</taxon>
    </lineage>
</organism>
<dbReference type="RefSeq" id="XP_031003203.1">
    <property type="nucleotide sequence ID" value="XM_031152247.1"/>
</dbReference>
<feature type="region of interest" description="Disordered" evidence="3">
    <location>
        <begin position="344"/>
        <end position="372"/>
    </location>
</feature>
<dbReference type="SMART" id="SM00326">
    <property type="entry name" value="SH3"/>
    <property type="match status" value="1"/>
</dbReference>
<evidence type="ECO:0000313" key="5">
    <source>
        <dbReference type="EMBL" id="TVY24415.1"/>
    </source>
</evidence>
<feature type="compositionally biased region" description="Low complexity" evidence="3">
    <location>
        <begin position="428"/>
        <end position="442"/>
    </location>
</feature>
<feature type="compositionally biased region" description="Polar residues" evidence="3">
    <location>
        <begin position="108"/>
        <end position="124"/>
    </location>
</feature>
<dbReference type="GeneID" id="41987516"/>
<evidence type="ECO:0000259" key="4">
    <source>
        <dbReference type="PROSITE" id="PS50002"/>
    </source>
</evidence>
<dbReference type="InterPro" id="IPR001452">
    <property type="entry name" value="SH3_domain"/>
</dbReference>
<feature type="region of interest" description="Disordered" evidence="3">
    <location>
        <begin position="176"/>
        <end position="249"/>
    </location>
</feature>
<feature type="compositionally biased region" description="Basic and acidic residues" evidence="3">
    <location>
        <begin position="309"/>
        <end position="330"/>
    </location>
</feature>
<proteinExistence type="predicted"/>
<dbReference type="Pfam" id="PF00018">
    <property type="entry name" value="SH3_1"/>
    <property type="match status" value="1"/>
</dbReference>
<feature type="compositionally biased region" description="Polar residues" evidence="3">
    <location>
        <begin position="40"/>
        <end position="52"/>
    </location>
</feature>
<feature type="region of interest" description="Disordered" evidence="3">
    <location>
        <begin position="759"/>
        <end position="827"/>
    </location>
</feature>
<dbReference type="Gene3D" id="2.30.30.40">
    <property type="entry name" value="SH3 Domains"/>
    <property type="match status" value="1"/>
</dbReference>
<evidence type="ECO:0000313" key="6">
    <source>
        <dbReference type="Proteomes" id="UP000431533"/>
    </source>
</evidence>
<name>A0A8H8TXK3_9HELO</name>
<feature type="compositionally biased region" description="Low complexity" evidence="3">
    <location>
        <begin position="218"/>
        <end position="249"/>
    </location>
</feature>
<dbReference type="OrthoDB" id="6250593at2759"/>
<evidence type="ECO:0000256" key="3">
    <source>
        <dbReference type="SAM" id="MobiDB-lite"/>
    </source>
</evidence>
<feature type="region of interest" description="Disordered" evidence="3">
    <location>
        <begin position="262"/>
        <end position="330"/>
    </location>
</feature>
<feature type="compositionally biased region" description="Basic and acidic residues" evidence="3">
    <location>
        <begin position="1"/>
        <end position="13"/>
    </location>
</feature>
<gene>
    <name evidence="5" type="primary">PIN3</name>
    <name evidence="5" type="ORF">LHYA1_G007318</name>
</gene>
<dbReference type="EMBL" id="QGMH01000131">
    <property type="protein sequence ID" value="TVY24415.1"/>
    <property type="molecule type" value="Genomic_DNA"/>
</dbReference>
<accession>A0A8H8TXK3</accession>
<feature type="compositionally biased region" description="Low complexity" evidence="3">
    <location>
        <begin position="80"/>
        <end position="94"/>
    </location>
</feature>
<protein>
    <submittedName>
        <fullName evidence="5">[PSI+] inducibility protein</fullName>
    </submittedName>
</protein>
<feature type="compositionally biased region" description="Polar residues" evidence="3">
    <location>
        <begin position="643"/>
        <end position="655"/>
    </location>
</feature>
<keyword evidence="6" id="KW-1185">Reference proteome</keyword>
<feature type="compositionally biased region" description="Polar residues" evidence="3">
    <location>
        <begin position="450"/>
        <end position="463"/>
    </location>
</feature>
<feature type="domain" description="SH3" evidence="4">
    <location>
        <begin position="703"/>
        <end position="762"/>
    </location>
</feature>
<dbReference type="PROSITE" id="PS50002">
    <property type="entry name" value="SH3"/>
    <property type="match status" value="1"/>
</dbReference>
<feature type="region of interest" description="Disordered" evidence="3">
    <location>
        <begin position="1"/>
        <end position="124"/>
    </location>
</feature>
<comment type="caution">
    <text evidence="5">The sequence shown here is derived from an EMBL/GenBank/DDBJ whole genome shotgun (WGS) entry which is preliminary data.</text>
</comment>
<keyword evidence="1 2" id="KW-0728">SH3 domain</keyword>
<feature type="compositionally biased region" description="Basic and acidic residues" evidence="3">
    <location>
        <begin position="53"/>
        <end position="62"/>
    </location>
</feature>
<evidence type="ECO:0000256" key="2">
    <source>
        <dbReference type="PROSITE-ProRule" id="PRU00192"/>
    </source>
</evidence>
<feature type="compositionally biased region" description="Polar residues" evidence="3">
    <location>
        <begin position="759"/>
        <end position="771"/>
    </location>
</feature>
<feature type="region of interest" description="Disordered" evidence="3">
    <location>
        <begin position="643"/>
        <end position="702"/>
    </location>
</feature>
<dbReference type="InterPro" id="IPR036028">
    <property type="entry name" value="SH3-like_dom_sf"/>
</dbReference>
<dbReference type="Proteomes" id="UP000431533">
    <property type="component" value="Unassembled WGS sequence"/>
</dbReference>
<feature type="region of interest" description="Disordered" evidence="3">
    <location>
        <begin position="421"/>
        <end position="466"/>
    </location>
</feature>
<evidence type="ECO:0000256" key="1">
    <source>
        <dbReference type="ARBA" id="ARBA00022443"/>
    </source>
</evidence>
<reference evidence="5 6" key="1">
    <citation type="submission" date="2018-05" db="EMBL/GenBank/DDBJ databases">
        <title>Genome sequencing and assembly of the regulated plant pathogen Lachnellula willkommii and related sister species for the development of diagnostic species identification markers.</title>
        <authorList>
            <person name="Giroux E."/>
            <person name="Bilodeau G."/>
        </authorList>
    </citation>
    <scope>NUCLEOTIDE SEQUENCE [LARGE SCALE GENOMIC DNA]</scope>
    <source>
        <strain evidence="5 6">CBS 185.66</strain>
    </source>
</reference>
<dbReference type="CDD" id="cd00174">
    <property type="entry name" value="SH3"/>
    <property type="match status" value="1"/>
</dbReference>
<dbReference type="SUPFAM" id="SSF50044">
    <property type="entry name" value="SH3-domain"/>
    <property type="match status" value="1"/>
</dbReference>
<sequence length="854" mass="93577">MEPKARTSGERSHTNGSTVAMSSMSKRSSPPKRSGRVDWTVNSIGQKYTSSFDSHDMLELNRQKIPARPIKTPIPSPRMTPTSSPAETPSSSPPKRSKTPLFSRGKSSKTPTLKSMISSPSTSNLDLVNGLAEYQQPTIMSKPIAQLPRKLAISPKHNYGSESTISTYSIGSISSPENFRVLPKSGPPTPVDRSTRVDSPRASPNSTSDLTRYDSWGTSYSQQSFPFPSSTHASAARFPSTSSSASSTPALKTYVFLKDSKSTTRLNAKAPTPRVPFNTRSKSDGILDEREEDDGQVGLGIVMKPYRPLKVEQRSADSSGESKTRKSRADGVVEYTEVAQDFDSTLRRHRRSSDGEGEVSSPAFKREPIPPGYNGDHIEVIDKLLDYNYRGQAETFNSISNRSASKSIHIRSVLQKQRSPWSAVRCATTTPSSSSYETPTRSGRGDINFNKETSQQRSASSRNPVKREFNSCQYKYKYKYNHSTTHRTPSGRTIIEAYRETSGLSPALPPGTPHHTYGHRIYQVPSDSPTIVKRQHRQNHPTRAERGLFYFTEDENIAIQEEVNSKNHSCGKHEHCTDCRETAYSFLENKAMPTSMPPEERQKVINNNRSLRNIKNELENLAEAGAISDDIFDQIMGVLPSESSLGGSSRTNTHAAPSPSPVPTNAFQNMHVADPAPPSYSNSNNAAAPPSLPTRKASTPSKPEIARATALYRYAEPDDCNFEVGDTIVVYEYMNADWWLGKNVRTGKEGVFPVTYVQTMTNPDSAPTNSHYGDEKKNGYPGIAQQQNHGPPPPGPSNPYNSDVPPMQIAEQPSDGKQPGKGGAMGKKFGKKLGNAAIFGAGATIGGNIVNSIF</sequence>
<dbReference type="AlphaFoldDB" id="A0A8H8TXK3"/>